<dbReference type="AlphaFoldDB" id="A0A0D9XNP9"/>
<evidence type="ECO:0000313" key="4">
    <source>
        <dbReference type="EnsemblPlants" id="LPERR11G01610.1"/>
    </source>
</evidence>
<sequence>MSAADGNESPPPPAAPLKGGAFGDPCLDLFFLIDDGGDTAPAQHLIDLLAAAWESDALTTLKLVCTLGKRNDMEAFYTAALWVHQNHPRTLAANLPAFADLGPELLYRIVRAEAGVRRKRAREDDVGAGAMNTKVPRRTTEGDDDDDKAQAAAASCTTTEAACTGSGSGTDGSSSSKALKAVRLAKLALDMYRDDDNYRFLFNTVRDFFVQNLRSDLNSSSGQQLSNVAKWCPSPDSAFDQTTLLSDAIARGLFPRESYANLTEENYIFLVHRRLRQDVFVQLLKPLAQQDLQSPNKPEIQPELPPDIARFFTNSTTSPGSRDRAVEQWTALVDALRANGSLRNCLAVCDVRMFHSGDGERPKLQNICASLGLLISELSVHPWTNYVHAFRKGRCPRYIAPQQSYENKMEFLLNMRCDDNFSLRNVCRWIYKRARDNTTQPKDMVRTIFVLTDKGFDDALVPPVELKIIEDFDPKAPRPWREEYPIICDRFKKFGFESLVPQIVLWNLRGPRSACFTSTKGGIMTLSGYSDQLMRLFLENDGIVHPEDEMSAAFADKEYHKLHIID</sequence>
<reference evidence="4 5" key="1">
    <citation type="submission" date="2012-08" db="EMBL/GenBank/DDBJ databases">
        <title>Oryza genome evolution.</title>
        <authorList>
            <person name="Wing R.A."/>
        </authorList>
    </citation>
    <scope>NUCLEOTIDE SEQUENCE</scope>
</reference>
<feature type="domain" description="DUF7788" evidence="3">
    <location>
        <begin position="344"/>
        <end position="552"/>
    </location>
</feature>
<dbReference type="InterPro" id="IPR056690">
    <property type="entry name" value="DUF7788"/>
</dbReference>
<dbReference type="InterPro" id="IPR058580">
    <property type="entry name" value="DUF2828"/>
</dbReference>
<evidence type="ECO:0000313" key="5">
    <source>
        <dbReference type="Proteomes" id="UP000032180"/>
    </source>
</evidence>
<dbReference type="InterPro" id="IPR011205">
    <property type="entry name" value="UCP015417_vWA"/>
</dbReference>
<reference evidence="5" key="2">
    <citation type="submission" date="2013-12" db="EMBL/GenBank/DDBJ databases">
        <authorList>
            <person name="Yu Y."/>
            <person name="Lee S."/>
            <person name="de Baynast K."/>
            <person name="Wissotski M."/>
            <person name="Liu L."/>
            <person name="Talag J."/>
            <person name="Goicoechea J."/>
            <person name="Angelova A."/>
            <person name="Jetty R."/>
            <person name="Kudrna D."/>
            <person name="Golser W."/>
            <person name="Rivera L."/>
            <person name="Zhang J."/>
            <person name="Wing R."/>
        </authorList>
    </citation>
    <scope>NUCLEOTIDE SEQUENCE</scope>
</reference>
<dbReference type="eggNOG" id="ENOG502QT1I">
    <property type="taxonomic scope" value="Eukaryota"/>
</dbReference>
<dbReference type="Proteomes" id="UP000032180">
    <property type="component" value="Chromosome 11"/>
</dbReference>
<evidence type="ECO:0000259" key="2">
    <source>
        <dbReference type="Pfam" id="PF11443"/>
    </source>
</evidence>
<dbReference type="EnsemblPlants" id="LPERR11G01610.1">
    <property type="protein sequence ID" value="LPERR11G01610.1"/>
    <property type="gene ID" value="LPERR11G01610"/>
</dbReference>
<reference evidence="4" key="3">
    <citation type="submission" date="2015-04" db="UniProtKB">
        <authorList>
            <consortium name="EnsemblPlants"/>
        </authorList>
    </citation>
    <scope>IDENTIFICATION</scope>
</reference>
<protein>
    <submittedName>
        <fullName evidence="4">Uncharacterized protein</fullName>
    </submittedName>
</protein>
<accession>A0A0D9XNP9</accession>
<keyword evidence="5" id="KW-1185">Reference proteome</keyword>
<dbReference type="PIRSF" id="PIRSF015417">
    <property type="entry name" value="T31B5_30_vWA"/>
    <property type="match status" value="1"/>
</dbReference>
<name>A0A0D9XNP9_9ORYZ</name>
<evidence type="ECO:0000259" key="3">
    <source>
        <dbReference type="Pfam" id="PF25043"/>
    </source>
</evidence>
<evidence type="ECO:0000256" key="1">
    <source>
        <dbReference type="SAM" id="MobiDB-lite"/>
    </source>
</evidence>
<dbReference type="Pfam" id="PF25043">
    <property type="entry name" value="DUF7788"/>
    <property type="match status" value="1"/>
</dbReference>
<proteinExistence type="predicted"/>
<organism evidence="4 5">
    <name type="scientific">Leersia perrieri</name>
    <dbReference type="NCBI Taxonomy" id="77586"/>
    <lineage>
        <taxon>Eukaryota</taxon>
        <taxon>Viridiplantae</taxon>
        <taxon>Streptophyta</taxon>
        <taxon>Embryophyta</taxon>
        <taxon>Tracheophyta</taxon>
        <taxon>Spermatophyta</taxon>
        <taxon>Magnoliopsida</taxon>
        <taxon>Liliopsida</taxon>
        <taxon>Poales</taxon>
        <taxon>Poaceae</taxon>
        <taxon>BOP clade</taxon>
        <taxon>Oryzoideae</taxon>
        <taxon>Oryzeae</taxon>
        <taxon>Oryzinae</taxon>
        <taxon>Leersia</taxon>
    </lineage>
</organism>
<feature type="domain" description="DUF2828" evidence="2">
    <location>
        <begin position="23"/>
        <end position="287"/>
    </location>
</feature>
<feature type="region of interest" description="Disordered" evidence="1">
    <location>
        <begin position="125"/>
        <end position="151"/>
    </location>
</feature>
<dbReference type="Gramene" id="LPERR11G01610.1">
    <property type="protein sequence ID" value="LPERR11G01610.1"/>
    <property type="gene ID" value="LPERR11G01610"/>
</dbReference>
<dbReference type="HOGENOM" id="CLU_011744_1_1_1"/>
<dbReference type="Pfam" id="PF11443">
    <property type="entry name" value="DUF2828"/>
    <property type="match status" value="1"/>
</dbReference>
<dbReference type="PANTHER" id="PTHR31373:SF27">
    <property type="entry name" value="TROVE DOMAIN-CONTAINING PROTEIN"/>
    <property type="match status" value="1"/>
</dbReference>
<dbReference type="PANTHER" id="PTHR31373">
    <property type="entry name" value="OS06G0652100 PROTEIN"/>
    <property type="match status" value="1"/>
</dbReference>